<organism evidence="6 7">
    <name type="scientific">Dorcoceras hygrometricum</name>
    <dbReference type="NCBI Taxonomy" id="472368"/>
    <lineage>
        <taxon>Eukaryota</taxon>
        <taxon>Viridiplantae</taxon>
        <taxon>Streptophyta</taxon>
        <taxon>Embryophyta</taxon>
        <taxon>Tracheophyta</taxon>
        <taxon>Spermatophyta</taxon>
        <taxon>Magnoliopsida</taxon>
        <taxon>eudicotyledons</taxon>
        <taxon>Gunneridae</taxon>
        <taxon>Pentapetalae</taxon>
        <taxon>asterids</taxon>
        <taxon>lamiids</taxon>
        <taxon>Lamiales</taxon>
        <taxon>Gesneriaceae</taxon>
        <taxon>Didymocarpoideae</taxon>
        <taxon>Trichosporeae</taxon>
        <taxon>Loxocarpinae</taxon>
        <taxon>Dorcoceras</taxon>
    </lineage>
</organism>
<dbReference type="InterPro" id="IPR050295">
    <property type="entry name" value="Plant_2OG-oxidoreductases"/>
</dbReference>
<dbReference type="OrthoDB" id="288590at2759"/>
<comment type="similarity">
    <text evidence="1 4">Belongs to the iron/ascorbate-dependent oxidoreductase family.</text>
</comment>
<dbReference type="Gene3D" id="2.60.120.330">
    <property type="entry name" value="B-lactam Antibiotic, Isopenicillin N Synthase, Chain"/>
    <property type="match status" value="1"/>
</dbReference>
<name>A0A2Z7C351_9LAMI</name>
<dbReference type="InterPro" id="IPR044861">
    <property type="entry name" value="IPNS-like_FE2OG_OXY"/>
</dbReference>
<dbReference type="EMBL" id="KQ999821">
    <property type="protein sequence ID" value="KZV41147.1"/>
    <property type="molecule type" value="Genomic_DNA"/>
</dbReference>
<dbReference type="GO" id="GO:0016706">
    <property type="term" value="F:2-oxoglutarate-dependent dioxygenase activity"/>
    <property type="evidence" value="ECO:0007669"/>
    <property type="project" value="UniProtKB-ARBA"/>
</dbReference>
<dbReference type="Proteomes" id="UP000250235">
    <property type="component" value="Unassembled WGS sequence"/>
</dbReference>
<dbReference type="Pfam" id="PF03171">
    <property type="entry name" value="2OG-FeII_Oxy"/>
    <property type="match status" value="1"/>
</dbReference>
<dbReference type="InterPro" id="IPR026992">
    <property type="entry name" value="DIOX_N"/>
</dbReference>
<dbReference type="GO" id="GO:0009805">
    <property type="term" value="P:coumarin biosynthetic process"/>
    <property type="evidence" value="ECO:0007669"/>
    <property type="project" value="UniProtKB-ARBA"/>
</dbReference>
<keyword evidence="3 4" id="KW-0408">Iron</keyword>
<sequence>MGELDQEYIQELEHRPKLDTIHVEGIPLVDLSSFNSPKQDANGMSLLVAEISDACRNWGFFQAINHGVPTRVREKISLASRKFFALPQDEKMKVSRSEVDIFGYSDHEVTKNVRDWKQVFDCTIENPTIIYASDKPDDEELKELSNQWPDYPPELREACEENAAEMQKLAYKMLTLIALSLGLPEDRLYGLFENQTSFMRLNYYPPCPAPQLALGLGRHKDAGGMTILAQDDVGGLEVKRKADGDWVFVEPIPDAYIVNVGDLIQVWSNDRYESVEHRVKVNSEKARFSIPFFLNPSHNVWVEPLEELVDDQNPAKYKGYSWGKFYATRKLSNFKKLTSENIQVHHFKL</sequence>
<dbReference type="PROSITE" id="PS51471">
    <property type="entry name" value="FE2OG_OXY"/>
    <property type="match status" value="1"/>
</dbReference>
<dbReference type="InterPro" id="IPR005123">
    <property type="entry name" value="Oxoglu/Fe-dep_dioxygenase_dom"/>
</dbReference>
<dbReference type="SUPFAM" id="SSF51197">
    <property type="entry name" value="Clavaminate synthase-like"/>
    <property type="match status" value="1"/>
</dbReference>
<evidence type="ECO:0000256" key="3">
    <source>
        <dbReference type="ARBA" id="ARBA00023004"/>
    </source>
</evidence>
<evidence type="ECO:0000256" key="4">
    <source>
        <dbReference type="RuleBase" id="RU003682"/>
    </source>
</evidence>
<gene>
    <name evidence="6" type="ORF">F511_10281</name>
</gene>
<protein>
    <submittedName>
        <fullName evidence="6">2-oxoglutarate and Fe(II)-dependent oxygenase superfamily protein</fullName>
    </submittedName>
</protein>
<evidence type="ECO:0000259" key="5">
    <source>
        <dbReference type="PROSITE" id="PS51471"/>
    </source>
</evidence>
<keyword evidence="2 4" id="KW-0479">Metal-binding</keyword>
<proteinExistence type="inferred from homology"/>
<evidence type="ECO:0000313" key="7">
    <source>
        <dbReference type="Proteomes" id="UP000250235"/>
    </source>
</evidence>
<dbReference type="GO" id="GO:0046872">
    <property type="term" value="F:metal ion binding"/>
    <property type="evidence" value="ECO:0007669"/>
    <property type="project" value="UniProtKB-KW"/>
</dbReference>
<keyword evidence="7" id="KW-1185">Reference proteome</keyword>
<keyword evidence="4" id="KW-0560">Oxidoreductase</keyword>
<dbReference type="FunFam" id="2.60.120.330:FF:000012">
    <property type="entry name" value="Gibberellin 20 oxidase 1"/>
    <property type="match status" value="1"/>
</dbReference>
<dbReference type="GO" id="GO:0002238">
    <property type="term" value="P:response to molecule of fungal origin"/>
    <property type="evidence" value="ECO:0007669"/>
    <property type="project" value="UniProtKB-ARBA"/>
</dbReference>
<accession>A0A2Z7C351</accession>
<dbReference type="Pfam" id="PF14226">
    <property type="entry name" value="DIOX_N"/>
    <property type="match status" value="1"/>
</dbReference>
<feature type="domain" description="Fe2OG dioxygenase" evidence="5">
    <location>
        <begin position="195"/>
        <end position="296"/>
    </location>
</feature>
<evidence type="ECO:0000256" key="1">
    <source>
        <dbReference type="ARBA" id="ARBA00008056"/>
    </source>
</evidence>
<dbReference type="InterPro" id="IPR027443">
    <property type="entry name" value="IPNS-like_sf"/>
</dbReference>
<dbReference type="PRINTS" id="PR00682">
    <property type="entry name" value="IPNSYNTHASE"/>
</dbReference>
<dbReference type="PANTHER" id="PTHR47991">
    <property type="entry name" value="OXOGLUTARATE/IRON-DEPENDENT DIOXYGENASE"/>
    <property type="match status" value="1"/>
</dbReference>
<reference evidence="6 7" key="1">
    <citation type="journal article" date="2015" name="Proc. Natl. Acad. Sci. U.S.A.">
        <title>The resurrection genome of Boea hygrometrica: A blueprint for survival of dehydration.</title>
        <authorList>
            <person name="Xiao L."/>
            <person name="Yang G."/>
            <person name="Zhang L."/>
            <person name="Yang X."/>
            <person name="Zhao S."/>
            <person name="Ji Z."/>
            <person name="Zhou Q."/>
            <person name="Hu M."/>
            <person name="Wang Y."/>
            <person name="Chen M."/>
            <person name="Xu Y."/>
            <person name="Jin H."/>
            <person name="Xiao X."/>
            <person name="Hu G."/>
            <person name="Bao F."/>
            <person name="Hu Y."/>
            <person name="Wan P."/>
            <person name="Li L."/>
            <person name="Deng X."/>
            <person name="Kuang T."/>
            <person name="Xiang C."/>
            <person name="Zhu J.K."/>
            <person name="Oliver M.J."/>
            <person name="He Y."/>
        </authorList>
    </citation>
    <scope>NUCLEOTIDE SEQUENCE [LARGE SCALE GENOMIC DNA]</scope>
    <source>
        <strain evidence="7">cv. XS01</strain>
    </source>
</reference>
<dbReference type="AlphaFoldDB" id="A0A2Z7C351"/>
<evidence type="ECO:0000256" key="2">
    <source>
        <dbReference type="ARBA" id="ARBA00022723"/>
    </source>
</evidence>
<evidence type="ECO:0000313" key="6">
    <source>
        <dbReference type="EMBL" id="KZV41147.1"/>
    </source>
</evidence>